<dbReference type="PANTHER" id="PTHR34990:SF1">
    <property type="entry name" value="UDP-2,3-DIACYLGLUCOSAMINE HYDROLASE"/>
    <property type="match status" value="1"/>
</dbReference>
<keyword evidence="5" id="KW-0472">Membrane</keyword>
<feature type="domain" description="Calcineurin-like phosphoesterase" evidence="7">
    <location>
        <begin position="4"/>
        <end position="193"/>
    </location>
</feature>
<dbReference type="GO" id="GO:0016020">
    <property type="term" value="C:membrane"/>
    <property type="evidence" value="ECO:0007669"/>
    <property type="project" value="GOC"/>
</dbReference>
<reference evidence="8" key="1">
    <citation type="journal article" date="2020" name="mSystems">
        <title>Genome- and Community-Level Interaction Insights into Carbon Utilization and Element Cycling Functions of Hydrothermarchaeota in Hydrothermal Sediment.</title>
        <authorList>
            <person name="Zhou Z."/>
            <person name="Liu Y."/>
            <person name="Xu W."/>
            <person name="Pan J."/>
            <person name="Luo Z.H."/>
            <person name="Li M."/>
        </authorList>
    </citation>
    <scope>NUCLEOTIDE SEQUENCE [LARGE SCALE GENOMIC DNA]</scope>
    <source>
        <strain evidence="8">SpSt-783</strain>
    </source>
</reference>
<proteinExistence type="predicted"/>
<comment type="caution">
    <text evidence="8">The sequence shown here is derived from an EMBL/GenBank/DDBJ whole genome shotgun (WGS) entry which is preliminary data.</text>
</comment>
<name>A0A7C6EIX1_UNCW3</name>
<dbReference type="EMBL" id="DTHJ01000025">
    <property type="protein sequence ID" value="HHS62225.1"/>
    <property type="molecule type" value="Genomic_DNA"/>
</dbReference>
<keyword evidence="2" id="KW-0997">Cell inner membrane</keyword>
<evidence type="ECO:0000313" key="8">
    <source>
        <dbReference type="EMBL" id="HHS62225.1"/>
    </source>
</evidence>
<dbReference type="Gene3D" id="3.60.21.10">
    <property type="match status" value="1"/>
</dbReference>
<evidence type="ECO:0000256" key="4">
    <source>
        <dbReference type="ARBA" id="ARBA00022801"/>
    </source>
</evidence>
<dbReference type="CDD" id="cd07398">
    <property type="entry name" value="MPP_YbbF-LpxH"/>
    <property type="match status" value="1"/>
</dbReference>
<dbReference type="Pfam" id="PF00149">
    <property type="entry name" value="Metallophos"/>
    <property type="match status" value="1"/>
</dbReference>
<dbReference type="PANTHER" id="PTHR34990">
    <property type="entry name" value="UDP-2,3-DIACYLGLUCOSAMINE HYDROLASE-RELATED"/>
    <property type="match status" value="1"/>
</dbReference>
<dbReference type="InterPro" id="IPR043461">
    <property type="entry name" value="LpxH-like"/>
</dbReference>
<sequence>MHIFLSDAHIRRDDSYRARLLMKFLNEIKYDLENLFIVGDMFEFWFEYNIALPKDYFKILATFFNLHEQGIKLHYILGNHEVMTGDFLKNLGFLIYPNEAKIELDGKKIYITHGNRIDRRLWTILWENLLTSRLNHRLYSLLHPDIGVFLAQGIAHLSRQQPRSQHLSIMLERFALKKLSEFDIVILAHSHIPVFKEYPEDRYYINTGDWVDNFSYAKLDNGKISLNYYK</sequence>
<evidence type="ECO:0000259" key="7">
    <source>
        <dbReference type="Pfam" id="PF00149"/>
    </source>
</evidence>
<keyword evidence="1" id="KW-1003">Cell membrane</keyword>
<dbReference type="GO" id="GO:0008758">
    <property type="term" value="F:UDP-2,3-diacylglucosamine hydrolase activity"/>
    <property type="evidence" value="ECO:0007669"/>
    <property type="project" value="TreeGrafter"/>
</dbReference>
<dbReference type="InterPro" id="IPR029052">
    <property type="entry name" value="Metallo-depent_PP-like"/>
</dbReference>
<dbReference type="GO" id="GO:0009245">
    <property type="term" value="P:lipid A biosynthetic process"/>
    <property type="evidence" value="ECO:0007669"/>
    <property type="project" value="TreeGrafter"/>
</dbReference>
<organism evidence="8">
    <name type="scientific">candidate division WOR-3 bacterium</name>
    <dbReference type="NCBI Taxonomy" id="2052148"/>
    <lineage>
        <taxon>Bacteria</taxon>
        <taxon>Bacteria division WOR-3</taxon>
    </lineage>
</organism>
<keyword evidence="3" id="KW-0479">Metal-binding</keyword>
<keyword evidence="4" id="KW-0378">Hydrolase</keyword>
<dbReference type="AlphaFoldDB" id="A0A7C6EIX1"/>
<dbReference type="InterPro" id="IPR004843">
    <property type="entry name" value="Calcineurin-like_PHP"/>
</dbReference>
<evidence type="ECO:0000256" key="6">
    <source>
        <dbReference type="ARBA" id="ARBA00023211"/>
    </source>
</evidence>
<evidence type="ECO:0000256" key="2">
    <source>
        <dbReference type="ARBA" id="ARBA00022519"/>
    </source>
</evidence>
<accession>A0A7C6EIX1</accession>
<protein>
    <submittedName>
        <fullName evidence="8">UDP-2,3-diacylglucosamine diphosphatase</fullName>
    </submittedName>
</protein>
<evidence type="ECO:0000256" key="3">
    <source>
        <dbReference type="ARBA" id="ARBA00022723"/>
    </source>
</evidence>
<dbReference type="SUPFAM" id="SSF56300">
    <property type="entry name" value="Metallo-dependent phosphatases"/>
    <property type="match status" value="1"/>
</dbReference>
<dbReference type="GO" id="GO:0046872">
    <property type="term" value="F:metal ion binding"/>
    <property type="evidence" value="ECO:0007669"/>
    <property type="project" value="UniProtKB-KW"/>
</dbReference>
<evidence type="ECO:0000256" key="5">
    <source>
        <dbReference type="ARBA" id="ARBA00023136"/>
    </source>
</evidence>
<gene>
    <name evidence="8" type="ORF">ENV70_01235</name>
</gene>
<keyword evidence="6" id="KW-0464">Manganese</keyword>
<evidence type="ECO:0000256" key="1">
    <source>
        <dbReference type="ARBA" id="ARBA00022475"/>
    </source>
</evidence>